<reference evidence="1 2" key="1">
    <citation type="journal article" date="2013" name="PLoS Genet.">
        <title>The genome and development-dependent transcriptomes of Pyronema confluens: a window into fungal evolution.</title>
        <authorList>
            <person name="Traeger S."/>
            <person name="Altegoer F."/>
            <person name="Freitag M."/>
            <person name="Gabaldon T."/>
            <person name="Kempken F."/>
            <person name="Kumar A."/>
            <person name="Marcet-Houben M."/>
            <person name="Poggeler S."/>
            <person name="Stajich J.E."/>
            <person name="Nowrousian M."/>
        </authorList>
    </citation>
    <scope>NUCLEOTIDE SEQUENCE [LARGE SCALE GENOMIC DNA]</scope>
    <source>
        <strain evidence="2">CBS 100304</strain>
        <tissue evidence="1">Vegetative mycelium</tissue>
    </source>
</reference>
<accession>U4LQD8</accession>
<dbReference type="Proteomes" id="UP000018144">
    <property type="component" value="Unassembled WGS sequence"/>
</dbReference>
<name>U4LQD8_PYROM</name>
<evidence type="ECO:0000313" key="1">
    <source>
        <dbReference type="EMBL" id="CCX29521.1"/>
    </source>
</evidence>
<sequence>MHQLRADERYIRLMWQSIGCGLVYGF</sequence>
<dbReference type="AlphaFoldDB" id="U4LQD8"/>
<keyword evidence="2" id="KW-1185">Reference proteome</keyword>
<proteinExistence type="predicted"/>
<dbReference type="EMBL" id="HF935279">
    <property type="protein sequence ID" value="CCX29521.1"/>
    <property type="molecule type" value="Genomic_DNA"/>
</dbReference>
<protein>
    <submittedName>
        <fullName evidence="1">Uncharacterized protein</fullName>
    </submittedName>
</protein>
<gene>
    <name evidence="1" type="ORF">PCON_05592</name>
</gene>
<evidence type="ECO:0000313" key="2">
    <source>
        <dbReference type="Proteomes" id="UP000018144"/>
    </source>
</evidence>
<organism evidence="1 2">
    <name type="scientific">Pyronema omphalodes (strain CBS 100304)</name>
    <name type="common">Pyronema confluens</name>
    <dbReference type="NCBI Taxonomy" id="1076935"/>
    <lineage>
        <taxon>Eukaryota</taxon>
        <taxon>Fungi</taxon>
        <taxon>Dikarya</taxon>
        <taxon>Ascomycota</taxon>
        <taxon>Pezizomycotina</taxon>
        <taxon>Pezizomycetes</taxon>
        <taxon>Pezizales</taxon>
        <taxon>Pyronemataceae</taxon>
        <taxon>Pyronema</taxon>
    </lineage>
</organism>